<organism evidence="3 4">
    <name type="scientific">Streptomyces amakusaensis</name>
    <dbReference type="NCBI Taxonomy" id="67271"/>
    <lineage>
        <taxon>Bacteria</taxon>
        <taxon>Bacillati</taxon>
        <taxon>Actinomycetota</taxon>
        <taxon>Actinomycetes</taxon>
        <taxon>Kitasatosporales</taxon>
        <taxon>Streptomycetaceae</taxon>
        <taxon>Streptomyces</taxon>
    </lineage>
</organism>
<dbReference type="PANTHER" id="PTHR43422:SF3">
    <property type="entry name" value="THIAMINE THIAZOLE SYNTHASE"/>
    <property type="match status" value="1"/>
</dbReference>
<feature type="signal peptide" evidence="1">
    <location>
        <begin position="1"/>
        <end position="21"/>
    </location>
</feature>
<protein>
    <submittedName>
        <fullName evidence="3">FAD-dependent oxidoreductase</fullName>
    </submittedName>
</protein>
<dbReference type="EMBL" id="JBHSKP010000043">
    <property type="protein sequence ID" value="MFC5156815.1"/>
    <property type="molecule type" value="Genomic_DNA"/>
</dbReference>
<evidence type="ECO:0000313" key="3">
    <source>
        <dbReference type="EMBL" id="MFC5156815.1"/>
    </source>
</evidence>
<dbReference type="PANTHER" id="PTHR43422">
    <property type="entry name" value="THIAMINE THIAZOLE SYNTHASE"/>
    <property type="match status" value="1"/>
</dbReference>
<gene>
    <name evidence="3" type="ORF">ACFPRH_34385</name>
</gene>
<keyword evidence="4" id="KW-1185">Reference proteome</keyword>
<dbReference type="InterPro" id="IPR002938">
    <property type="entry name" value="FAD-bd"/>
</dbReference>
<name>A0ABW0AVY5_9ACTN</name>
<feature type="chain" id="PRO_5045141993" evidence="1">
    <location>
        <begin position="22"/>
        <end position="462"/>
    </location>
</feature>
<evidence type="ECO:0000256" key="1">
    <source>
        <dbReference type="SAM" id="SignalP"/>
    </source>
</evidence>
<reference evidence="4" key="1">
    <citation type="journal article" date="2019" name="Int. J. Syst. Evol. Microbiol.">
        <title>The Global Catalogue of Microorganisms (GCM) 10K type strain sequencing project: providing services to taxonomists for standard genome sequencing and annotation.</title>
        <authorList>
            <consortium name="The Broad Institute Genomics Platform"/>
            <consortium name="The Broad Institute Genome Sequencing Center for Infectious Disease"/>
            <person name="Wu L."/>
            <person name="Ma J."/>
        </authorList>
    </citation>
    <scope>NUCLEOTIDE SEQUENCE [LARGE SCALE GENOMIC DNA]</scope>
    <source>
        <strain evidence="4">PCU 266</strain>
    </source>
</reference>
<feature type="domain" description="FAD-binding" evidence="2">
    <location>
        <begin position="10"/>
        <end position="344"/>
    </location>
</feature>
<accession>A0ABW0AVY5</accession>
<comment type="caution">
    <text evidence="3">The sequence shown here is derived from an EMBL/GenBank/DDBJ whole genome shotgun (WGS) entry which is preliminary data.</text>
</comment>
<dbReference type="Pfam" id="PF01494">
    <property type="entry name" value="FAD_binding_3"/>
    <property type="match status" value="1"/>
</dbReference>
<dbReference type="Gene3D" id="3.50.50.60">
    <property type="entry name" value="FAD/NAD(P)-binding domain"/>
    <property type="match status" value="1"/>
</dbReference>
<dbReference type="SUPFAM" id="SSF51905">
    <property type="entry name" value="FAD/NAD(P)-binding domain"/>
    <property type="match status" value="1"/>
</dbReference>
<proteinExistence type="predicted"/>
<dbReference type="PRINTS" id="PR00420">
    <property type="entry name" value="RNGMNOXGNASE"/>
</dbReference>
<evidence type="ECO:0000259" key="2">
    <source>
        <dbReference type="Pfam" id="PF01494"/>
    </source>
</evidence>
<dbReference type="RefSeq" id="WP_344486285.1">
    <property type="nucleotide sequence ID" value="NZ_BAAASB010000036.1"/>
</dbReference>
<sequence>MTRRCGRHAVVLGAGMAGLLAARVLSDAYTAVTVVDRDTLTGVTDPRRGVPQGRQVHGLLARGQQIIEELFPGLTEEMVSDGANLGDVAGDLRWYINGVRLRRSRSGLNTLTSSRPFLESHVRARVQALPNVEFLERRDIIRLSATEDRSRIDGVVVADRDGAEELIEADLVLDASGRGSRTSARLVELGYPQVEEERRKIGLGYTTRHYRMRTDPYRGDIAINIMASAALPRGAIAAKVDGDRTVVTAYGILGDHPPADPEGFHDFIASVAAPDIHDALQDAEPLDDPVAYRFPVSLRRRYERMPRFPRGLLLMGDAVSSLNPSYAQGMTVSALEAVTLRRHLSRGREPEPLPYLRDLAADAIDRVWELMIGSDLAYPGVEGERTPAIRFGHTYVGLVQRAGTRDPVVADAFLRVIALVEPSESLMRPALMLRVLRHVLGGSSARPAAGRPGAVKRGAPTP</sequence>
<keyword evidence="1" id="KW-0732">Signal</keyword>
<evidence type="ECO:0000313" key="4">
    <source>
        <dbReference type="Proteomes" id="UP001596160"/>
    </source>
</evidence>
<dbReference type="Proteomes" id="UP001596160">
    <property type="component" value="Unassembled WGS sequence"/>
</dbReference>
<dbReference type="InterPro" id="IPR036188">
    <property type="entry name" value="FAD/NAD-bd_sf"/>
</dbReference>